<evidence type="ECO:0000256" key="12">
    <source>
        <dbReference type="ARBA" id="ARBA00022782"/>
    </source>
</evidence>
<dbReference type="GO" id="GO:0019863">
    <property type="term" value="F:IgE binding"/>
    <property type="evidence" value="ECO:0007669"/>
    <property type="project" value="UniProtKB-KW"/>
</dbReference>
<evidence type="ECO:0000313" key="22">
    <source>
        <dbReference type="Ensembl" id="ENSXETP00000072277"/>
    </source>
</evidence>
<reference evidence="22" key="2">
    <citation type="submission" date="2020-05" db="UniProtKB">
        <authorList>
            <consortium name="Ensembl"/>
        </authorList>
    </citation>
    <scope>IDENTIFICATION</scope>
</reference>
<evidence type="ECO:0000256" key="7">
    <source>
        <dbReference type="ARBA" id="ARBA00022588"/>
    </source>
</evidence>
<feature type="region of interest" description="Disordered" evidence="20">
    <location>
        <begin position="1"/>
        <end position="114"/>
    </location>
</feature>
<dbReference type="PANTHER" id="PTHR11346">
    <property type="entry name" value="GALECTIN"/>
    <property type="match status" value="1"/>
</dbReference>
<feature type="domain" description="Galectin" evidence="21">
    <location>
        <begin position="125"/>
        <end position="255"/>
    </location>
</feature>
<feature type="compositionally biased region" description="Pro residues" evidence="20">
    <location>
        <begin position="40"/>
        <end position="54"/>
    </location>
</feature>
<dbReference type="SUPFAM" id="SSF49899">
    <property type="entry name" value="Concanavalin A-like lectins/glucanases"/>
    <property type="match status" value="1"/>
</dbReference>
<dbReference type="GO" id="GO:0005576">
    <property type="term" value="C:extracellular region"/>
    <property type="evidence" value="ECO:0007669"/>
    <property type="project" value="UniProtKB-SubCell"/>
</dbReference>
<evidence type="ECO:0000256" key="1">
    <source>
        <dbReference type="ARBA" id="ARBA00004123"/>
    </source>
</evidence>
<keyword evidence="12" id="KW-0221">Differentiation</keyword>
<keyword evidence="17" id="KW-0508">mRNA splicing</keyword>
<keyword evidence="4" id="KW-0963">Cytoplasm</keyword>
<evidence type="ECO:0000256" key="16">
    <source>
        <dbReference type="ARBA" id="ARBA00023157"/>
    </source>
</evidence>
<dbReference type="GO" id="GO:0030246">
    <property type="term" value="F:carbohydrate binding"/>
    <property type="evidence" value="ECO:0007669"/>
    <property type="project" value="UniProtKB-UniRule"/>
</dbReference>
<evidence type="ECO:0000256" key="17">
    <source>
        <dbReference type="ARBA" id="ARBA00023187"/>
    </source>
</evidence>
<evidence type="ECO:0000256" key="10">
    <source>
        <dbReference type="ARBA" id="ARBA00022734"/>
    </source>
</evidence>
<keyword evidence="6" id="KW-0597">Phosphoprotein</keyword>
<evidence type="ECO:0000256" key="3">
    <source>
        <dbReference type="ARBA" id="ARBA00004613"/>
    </source>
</evidence>
<feature type="compositionally biased region" description="Polar residues" evidence="20">
    <location>
        <begin position="13"/>
        <end position="23"/>
    </location>
</feature>
<keyword evidence="14" id="KW-0389">IgE-binding protein</keyword>
<keyword evidence="5" id="KW-0964">Secreted</keyword>
<evidence type="ECO:0000256" key="2">
    <source>
        <dbReference type="ARBA" id="ARBA00004496"/>
    </source>
</evidence>
<dbReference type="GO" id="GO:0030154">
    <property type="term" value="P:cell differentiation"/>
    <property type="evidence" value="ECO:0007669"/>
    <property type="project" value="UniProtKB-KW"/>
</dbReference>
<dbReference type="Bgee" id="ENSXETG00000036683">
    <property type="expression patterns" value="Expressed in neurula embryo and 18 other cell types or tissues"/>
</dbReference>
<dbReference type="InterPro" id="IPR044156">
    <property type="entry name" value="Galectin-like"/>
</dbReference>
<dbReference type="GO" id="GO:0008380">
    <property type="term" value="P:RNA splicing"/>
    <property type="evidence" value="ECO:0007669"/>
    <property type="project" value="UniProtKB-KW"/>
</dbReference>
<gene>
    <name evidence="22" type="primary">lgals3</name>
</gene>
<evidence type="ECO:0000256" key="18">
    <source>
        <dbReference type="ARBA" id="ARBA00023242"/>
    </source>
</evidence>
<evidence type="ECO:0000256" key="6">
    <source>
        <dbReference type="ARBA" id="ARBA00022553"/>
    </source>
</evidence>
<dbReference type="InParanoid" id="A0A6I8QRM7"/>
<dbReference type="GO" id="GO:0006397">
    <property type="term" value="P:mRNA processing"/>
    <property type="evidence" value="ECO:0007669"/>
    <property type="project" value="UniProtKB-KW"/>
</dbReference>
<evidence type="ECO:0000256" key="11">
    <source>
        <dbReference type="ARBA" id="ARBA00022737"/>
    </source>
</evidence>
<keyword evidence="15" id="KW-0007">Acetylation</keyword>
<organism evidence="22">
    <name type="scientific">Xenopus tropicalis</name>
    <name type="common">Western clawed frog</name>
    <name type="synonym">Silurana tropicalis</name>
    <dbReference type="NCBI Taxonomy" id="8364"/>
    <lineage>
        <taxon>Eukaryota</taxon>
        <taxon>Metazoa</taxon>
        <taxon>Chordata</taxon>
        <taxon>Craniata</taxon>
        <taxon>Vertebrata</taxon>
        <taxon>Euteleostomi</taxon>
        <taxon>Amphibia</taxon>
        <taxon>Batrachia</taxon>
        <taxon>Anura</taxon>
        <taxon>Pipoidea</taxon>
        <taxon>Pipidae</taxon>
        <taxon>Xenopodinae</taxon>
        <taxon>Xenopus</taxon>
        <taxon>Silurana</taxon>
    </lineage>
</organism>
<feature type="compositionally biased region" description="Low complexity" evidence="20">
    <location>
        <begin position="55"/>
        <end position="74"/>
    </location>
</feature>
<reference evidence="22" key="1">
    <citation type="journal article" date="2010" name="Science">
        <title>The genome of the Western clawed frog Xenopus tropicalis.</title>
        <authorList>
            <person name="Hellsten U."/>
            <person name="Harland R.M."/>
            <person name="Gilchrist M.J."/>
            <person name="Hendrix D."/>
            <person name="Jurka J."/>
            <person name="Kapitonov V."/>
            <person name="Ovcharenko I."/>
            <person name="Putnam N.H."/>
            <person name="Shu S."/>
            <person name="Taher L."/>
            <person name="Blitz I.L."/>
            <person name="Blumberg B."/>
            <person name="Dichmann D.S."/>
            <person name="Dubchak I."/>
            <person name="Amaya E."/>
            <person name="Detter J.C."/>
            <person name="Fletcher R."/>
            <person name="Gerhard D.S."/>
            <person name="Goodstein D."/>
            <person name="Graves T."/>
            <person name="Grigoriev I.V."/>
            <person name="Grimwood J."/>
            <person name="Kawashima T."/>
            <person name="Lindquist E."/>
            <person name="Lucas S.M."/>
            <person name="Mead P.E."/>
            <person name="Mitros T."/>
            <person name="Ogino H."/>
            <person name="Ohta Y."/>
            <person name="Poliakov A.V."/>
            <person name="Pollet N."/>
            <person name="Robert J."/>
            <person name="Salamov A."/>
            <person name="Sater A.K."/>
            <person name="Schmutz J."/>
            <person name="Terry A."/>
            <person name="Vize P.D."/>
            <person name="Warren W.C."/>
            <person name="Wells D."/>
            <person name="Wills A."/>
            <person name="Wilson R.K."/>
            <person name="Zimmerman L.B."/>
            <person name="Zorn A.M."/>
            <person name="Grainger R."/>
            <person name="Grammer T."/>
            <person name="Khokha M.K."/>
            <person name="Richardson P.M."/>
            <person name="Rokhsar D.S."/>
        </authorList>
    </citation>
    <scope>NUCLEOTIDE SEQUENCE [LARGE SCALE GENOMIC DNA]</scope>
    <source>
        <strain evidence="22">Nigerian</strain>
    </source>
</reference>
<dbReference type="SMART" id="SM00908">
    <property type="entry name" value="Gal-bind_lectin"/>
    <property type="match status" value="1"/>
</dbReference>
<dbReference type="GO" id="GO:0005737">
    <property type="term" value="C:cytoplasm"/>
    <property type="evidence" value="ECO:0007669"/>
    <property type="project" value="UniProtKB-SubCell"/>
</dbReference>
<dbReference type="AlphaFoldDB" id="A0A6I8QRM7"/>
<name>A0A6I8QRM7_XENTR</name>
<dbReference type="FunCoup" id="A0A6I8QRM7">
    <property type="interactions" value="112"/>
</dbReference>
<evidence type="ECO:0000256" key="19">
    <source>
        <dbReference type="RuleBase" id="RU102079"/>
    </source>
</evidence>
<keyword evidence="10 19" id="KW-0430">Lectin</keyword>
<dbReference type="CDD" id="cd00070">
    <property type="entry name" value="GLECT"/>
    <property type="match status" value="1"/>
</dbReference>
<evidence type="ECO:0000256" key="4">
    <source>
        <dbReference type="ARBA" id="ARBA00022490"/>
    </source>
</evidence>
<evidence type="ECO:0000256" key="8">
    <source>
        <dbReference type="ARBA" id="ARBA00022664"/>
    </source>
</evidence>
<keyword evidence="7" id="KW-0399">Innate immunity</keyword>
<evidence type="ECO:0000256" key="15">
    <source>
        <dbReference type="ARBA" id="ARBA00022990"/>
    </source>
</evidence>
<evidence type="ECO:0000256" key="9">
    <source>
        <dbReference type="ARBA" id="ARBA00022728"/>
    </source>
</evidence>
<evidence type="ECO:0000256" key="20">
    <source>
        <dbReference type="SAM" id="MobiDB-lite"/>
    </source>
</evidence>
<accession>A0A6I8QRM7</accession>
<keyword evidence="8" id="KW-0507">mRNA processing</keyword>
<dbReference type="PANTHER" id="PTHR11346:SF26">
    <property type="entry name" value="GALECTIN-3"/>
    <property type="match status" value="1"/>
</dbReference>
<dbReference type="GO" id="GO:0045087">
    <property type="term" value="P:innate immune response"/>
    <property type="evidence" value="ECO:0007669"/>
    <property type="project" value="UniProtKB-KW"/>
</dbReference>
<proteinExistence type="predicted"/>
<keyword evidence="18" id="KW-0539">Nucleus</keyword>
<keyword evidence="11" id="KW-0677">Repeat</keyword>
<dbReference type="GeneTree" id="ENSGT00940000157224"/>
<dbReference type="FunFam" id="2.60.120.200:FF:000023">
    <property type="entry name" value="Galectin"/>
    <property type="match status" value="1"/>
</dbReference>
<evidence type="ECO:0000256" key="13">
    <source>
        <dbReference type="ARBA" id="ARBA00022859"/>
    </source>
</evidence>
<evidence type="ECO:0000256" key="5">
    <source>
        <dbReference type="ARBA" id="ARBA00022525"/>
    </source>
</evidence>
<keyword evidence="13" id="KW-0391">Immunity</keyword>
<sequence length="257" mass="28274">ISPRSPALEEALPSQSAANAQHSQGQEQGQPPQQPWQWGNPPPGQYPFPGPYPGYPGAAPSQQYPGPFPGQQYPGFPPPGQGYPGFPAPGQGNPGFPAQDPQKPGAPGQPEYPAPSALVQLKVPYELPLPSGVVHRLVITIHGTVNPNAKRFAIDFRRGHDIAMHINPRFDERPHVIVRNSMIHNKWGHEERHAQKFPFVAGQPFKLQVMCEADHYKVAINNETLFQYVHRVKELHEIRSVCIAGDVTLNEVTPSMA</sequence>
<dbReference type="Gene3D" id="2.60.120.200">
    <property type="match status" value="1"/>
</dbReference>
<dbReference type="SMART" id="SM00276">
    <property type="entry name" value="GLECT"/>
    <property type="match status" value="1"/>
</dbReference>
<dbReference type="InterPro" id="IPR013320">
    <property type="entry name" value="ConA-like_dom_sf"/>
</dbReference>
<evidence type="ECO:0000256" key="14">
    <source>
        <dbReference type="ARBA" id="ARBA00022972"/>
    </source>
</evidence>
<dbReference type="Pfam" id="PF00337">
    <property type="entry name" value="Gal-bind_lectin"/>
    <property type="match status" value="1"/>
</dbReference>
<dbReference type="Ensembl" id="ENSXETT00000076087">
    <property type="protein sequence ID" value="ENSXETP00000072277"/>
    <property type="gene ID" value="ENSXETG00000036683"/>
</dbReference>
<dbReference type="GO" id="GO:0005681">
    <property type="term" value="C:spliceosomal complex"/>
    <property type="evidence" value="ECO:0007669"/>
    <property type="project" value="UniProtKB-KW"/>
</dbReference>
<comment type="subcellular location">
    <subcellularLocation>
        <location evidence="2">Cytoplasm</location>
    </subcellularLocation>
    <subcellularLocation>
        <location evidence="1">Nucleus</location>
    </subcellularLocation>
    <subcellularLocation>
        <location evidence="3">Secreted</location>
    </subcellularLocation>
</comment>
<feature type="compositionally biased region" description="Low complexity" evidence="20">
    <location>
        <begin position="24"/>
        <end position="39"/>
    </location>
</feature>
<protein>
    <recommendedName>
        <fullName evidence="19">Galectin</fullName>
    </recommendedName>
</protein>
<keyword evidence="16" id="KW-1015">Disulfide bond</keyword>
<evidence type="ECO:0000259" key="21">
    <source>
        <dbReference type="PROSITE" id="PS51304"/>
    </source>
</evidence>
<keyword evidence="9" id="KW-0747">Spliceosome</keyword>
<dbReference type="PROSITE" id="PS51304">
    <property type="entry name" value="GALECTIN"/>
    <property type="match status" value="1"/>
</dbReference>
<dbReference type="InterPro" id="IPR001079">
    <property type="entry name" value="Galectin_CRD"/>
</dbReference>